<protein>
    <recommendedName>
        <fullName evidence="6">G-protein coupled receptors family 1 profile domain-containing protein</fullName>
    </recommendedName>
</protein>
<comment type="subcellular location">
    <subcellularLocation>
        <location evidence="1">Membrane</location>
    </subcellularLocation>
</comment>
<proteinExistence type="predicted"/>
<dbReference type="InterPro" id="IPR019427">
    <property type="entry name" value="7TM_GPCR_serpentine_rcpt_Srw"/>
</dbReference>
<gene>
    <name evidence="7" type="primary">106059956</name>
</gene>
<evidence type="ECO:0000256" key="4">
    <source>
        <dbReference type="ARBA" id="ARBA00023136"/>
    </source>
</evidence>
<evidence type="ECO:0000256" key="5">
    <source>
        <dbReference type="SAM" id="Phobius"/>
    </source>
</evidence>
<evidence type="ECO:0000313" key="7">
    <source>
        <dbReference type="EnsemblMetazoa" id="BGLB035251-PA"/>
    </source>
</evidence>
<dbReference type="PANTHER" id="PTHR46641:SF2">
    <property type="entry name" value="FMRFAMIDE RECEPTOR"/>
    <property type="match status" value="1"/>
</dbReference>
<dbReference type="SUPFAM" id="SSF81321">
    <property type="entry name" value="Family A G protein-coupled receptor-like"/>
    <property type="match status" value="1"/>
</dbReference>
<dbReference type="EnsemblMetazoa" id="BGLB035251-RA">
    <property type="protein sequence ID" value="BGLB035251-PA"/>
    <property type="gene ID" value="BGLB035251"/>
</dbReference>
<dbReference type="InterPro" id="IPR052954">
    <property type="entry name" value="GPCR-Ligand_Int"/>
</dbReference>
<keyword evidence="2 5" id="KW-0812">Transmembrane</keyword>
<dbReference type="VEuPathDB" id="VectorBase:BGLAX_040796"/>
<feature type="transmembrane region" description="Helical" evidence="5">
    <location>
        <begin position="309"/>
        <end position="333"/>
    </location>
</feature>
<dbReference type="CDD" id="cd00637">
    <property type="entry name" value="7tm_classA_rhodopsin-like"/>
    <property type="match status" value="1"/>
</dbReference>
<evidence type="ECO:0000313" key="8">
    <source>
        <dbReference type="Proteomes" id="UP000076420"/>
    </source>
</evidence>
<sequence>MENFSSNCGTNVTVNLSSRTCSAVQVTSGQPELISYFQSLIIVTVNRVAINTVLGMTGVASNVINMCVFLKQGLHVSMNINFFVLATVDLLRTINYLWMTVCSNPEIETLDAPFIFQDIQYLTNGWISGSLERVTIFIIAFMTVQRCFSILKPLSIKRMITPVRSAIVLLVIFLINGVVVIPGCISIYFDYRFYPSKNRTLLGLAFLSSSTENEGIAFAMHAVLYVVSLSVLIIFTLLLVLQMEQQTKWRRITLMKNQQQALSKRDKKTSKLVSLLAIFLIVLCTPTVIVSIASTFVPDFSVSGKQVNLFFAVWSFAYVFGALNANVNIFIYYNMSSKYRQVFQEMFSLCCDKPNTQS</sequence>
<dbReference type="KEGG" id="bgt:106059956"/>
<dbReference type="Proteomes" id="UP000076420">
    <property type="component" value="Unassembled WGS sequence"/>
</dbReference>
<name>A0A2C9LUY0_BIOGL</name>
<dbReference type="Gene3D" id="1.20.1070.10">
    <property type="entry name" value="Rhodopsin 7-helix transmembrane proteins"/>
    <property type="match status" value="1"/>
</dbReference>
<feature type="transmembrane region" description="Helical" evidence="5">
    <location>
        <begin position="272"/>
        <end position="297"/>
    </location>
</feature>
<evidence type="ECO:0000259" key="6">
    <source>
        <dbReference type="PROSITE" id="PS50262"/>
    </source>
</evidence>
<evidence type="ECO:0000256" key="3">
    <source>
        <dbReference type="ARBA" id="ARBA00022989"/>
    </source>
</evidence>
<dbReference type="PROSITE" id="PS50262">
    <property type="entry name" value="G_PROTEIN_RECEP_F1_2"/>
    <property type="match status" value="1"/>
</dbReference>
<feature type="domain" description="G-protein coupled receptors family 1 profile" evidence="6">
    <location>
        <begin position="61"/>
        <end position="332"/>
    </location>
</feature>
<dbReference type="GO" id="GO:0016020">
    <property type="term" value="C:membrane"/>
    <property type="evidence" value="ECO:0007669"/>
    <property type="project" value="UniProtKB-SubCell"/>
</dbReference>
<feature type="transmembrane region" description="Helical" evidence="5">
    <location>
        <begin position="166"/>
        <end position="189"/>
    </location>
</feature>
<reference evidence="7" key="1">
    <citation type="submission" date="2020-05" db="UniProtKB">
        <authorList>
            <consortium name="EnsemblMetazoa"/>
        </authorList>
    </citation>
    <scope>IDENTIFICATION</scope>
    <source>
        <strain evidence="7">BB02</strain>
    </source>
</reference>
<dbReference type="GO" id="GO:0008528">
    <property type="term" value="F:G protein-coupled peptide receptor activity"/>
    <property type="evidence" value="ECO:0007669"/>
    <property type="project" value="InterPro"/>
</dbReference>
<keyword evidence="3 5" id="KW-1133">Transmembrane helix</keyword>
<accession>A0A2C9LUY0</accession>
<dbReference type="VEuPathDB" id="VectorBase:BGLB035251"/>
<dbReference type="RefSeq" id="XP_013073127.2">
    <property type="nucleotide sequence ID" value="XM_013217673.2"/>
</dbReference>
<dbReference type="InterPro" id="IPR017452">
    <property type="entry name" value="GPCR_Rhodpsn_7TM"/>
</dbReference>
<dbReference type="PANTHER" id="PTHR46641">
    <property type="entry name" value="FMRFAMIDE RECEPTOR-RELATED"/>
    <property type="match status" value="1"/>
</dbReference>
<evidence type="ECO:0000256" key="2">
    <source>
        <dbReference type="ARBA" id="ARBA00022692"/>
    </source>
</evidence>
<keyword evidence="4 5" id="KW-0472">Membrane</keyword>
<dbReference type="AlphaFoldDB" id="A0A2C9LUY0"/>
<dbReference type="OrthoDB" id="6161158at2759"/>
<dbReference type="Pfam" id="PF10324">
    <property type="entry name" value="7TM_GPCR_Srw"/>
    <property type="match status" value="1"/>
</dbReference>
<organism evidence="7 8">
    <name type="scientific">Biomphalaria glabrata</name>
    <name type="common">Bloodfluke planorb</name>
    <name type="synonym">Freshwater snail</name>
    <dbReference type="NCBI Taxonomy" id="6526"/>
    <lineage>
        <taxon>Eukaryota</taxon>
        <taxon>Metazoa</taxon>
        <taxon>Spiralia</taxon>
        <taxon>Lophotrochozoa</taxon>
        <taxon>Mollusca</taxon>
        <taxon>Gastropoda</taxon>
        <taxon>Heterobranchia</taxon>
        <taxon>Euthyneura</taxon>
        <taxon>Panpulmonata</taxon>
        <taxon>Hygrophila</taxon>
        <taxon>Lymnaeoidea</taxon>
        <taxon>Planorbidae</taxon>
        <taxon>Biomphalaria</taxon>
    </lineage>
</organism>
<evidence type="ECO:0000256" key="1">
    <source>
        <dbReference type="ARBA" id="ARBA00004370"/>
    </source>
</evidence>
<feature type="transmembrane region" description="Helical" evidence="5">
    <location>
        <begin position="216"/>
        <end position="241"/>
    </location>
</feature>